<comment type="caution">
    <text evidence="1">The sequence shown here is derived from an EMBL/GenBank/DDBJ whole genome shotgun (WGS) entry which is preliminary data.</text>
</comment>
<dbReference type="Proteomes" id="UP001057402">
    <property type="component" value="Chromosome 6"/>
</dbReference>
<name>A0ACB9QI81_9MYRT</name>
<gene>
    <name evidence="1" type="ORF">MLD38_022149</name>
</gene>
<accession>A0ACB9QI81</accession>
<dbReference type="EMBL" id="CM042885">
    <property type="protein sequence ID" value="KAI4366254.1"/>
    <property type="molecule type" value="Genomic_DNA"/>
</dbReference>
<evidence type="ECO:0000313" key="2">
    <source>
        <dbReference type="Proteomes" id="UP001057402"/>
    </source>
</evidence>
<organism evidence="1 2">
    <name type="scientific">Melastoma candidum</name>
    <dbReference type="NCBI Taxonomy" id="119954"/>
    <lineage>
        <taxon>Eukaryota</taxon>
        <taxon>Viridiplantae</taxon>
        <taxon>Streptophyta</taxon>
        <taxon>Embryophyta</taxon>
        <taxon>Tracheophyta</taxon>
        <taxon>Spermatophyta</taxon>
        <taxon>Magnoliopsida</taxon>
        <taxon>eudicotyledons</taxon>
        <taxon>Gunneridae</taxon>
        <taxon>Pentapetalae</taxon>
        <taxon>rosids</taxon>
        <taxon>malvids</taxon>
        <taxon>Myrtales</taxon>
        <taxon>Melastomataceae</taxon>
        <taxon>Melastomatoideae</taxon>
        <taxon>Melastomateae</taxon>
        <taxon>Melastoma</taxon>
    </lineage>
</organism>
<proteinExistence type="predicted"/>
<reference evidence="2" key="1">
    <citation type="journal article" date="2023" name="Front. Plant Sci.">
        <title>Chromosomal-level genome assembly of Melastoma candidum provides insights into trichome evolution.</title>
        <authorList>
            <person name="Zhong Y."/>
            <person name="Wu W."/>
            <person name="Sun C."/>
            <person name="Zou P."/>
            <person name="Liu Y."/>
            <person name="Dai S."/>
            <person name="Zhou R."/>
        </authorList>
    </citation>
    <scope>NUCLEOTIDE SEQUENCE [LARGE SCALE GENOMIC DNA]</scope>
</reference>
<sequence>MAEEQKRVCVTGAGGFIASWLVKLLLARGYQVHGTIRDPGDVKKNAHLFELDGASENLRLFKAELLDYDSLLRAIKGCAGVFHLASPVYPPNVVDQEVDVIEPAVKGTVNVLNACVEAKVKRVIVVSSAAAVANNPNWPKDRVMDETCWSDNDFQRKNERWYAISKTLSESKAVEFGKKGILDVVTVCPTVCLGPILQSTINSSSEVLINLLKEGEEERENMLRRIVDVRDVADALLLTYEEPECEGRYICTAHMVMTRDLVEKLKSMYPGYSYPKRFGAAEDAQKMSSEKLQKLGWKYRPLEETLMDSVQCYQQSGIV</sequence>
<keyword evidence="2" id="KW-1185">Reference proteome</keyword>
<evidence type="ECO:0000313" key="1">
    <source>
        <dbReference type="EMBL" id="KAI4366254.1"/>
    </source>
</evidence>
<protein>
    <submittedName>
        <fullName evidence="1">Uncharacterized protein</fullName>
    </submittedName>
</protein>